<feature type="domain" description="HTH araC/xylS-type" evidence="4">
    <location>
        <begin position="191"/>
        <end position="292"/>
    </location>
</feature>
<protein>
    <submittedName>
        <fullName evidence="5">HTH-type transcriptional activator RhaS</fullName>
    </submittedName>
</protein>
<dbReference type="InterPro" id="IPR009057">
    <property type="entry name" value="Homeodomain-like_sf"/>
</dbReference>
<dbReference type="SUPFAM" id="SSF46689">
    <property type="entry name" value="Homeodomain-like"/>
    <property type="match status" value="1"/>
</dbReference>
<proteinExistence type="predicted"/>
<dbReference type="GO" id="GO:0043565">
    <property type="term" value="F:sequence-specific DNA binding"/>
    <property type="evidence" value="ECO:0007669"/>
    <property type="project" value="InterPro"/>
</dbReference>
<dbReference type="InterPro" id="IPR046532">
    <property type="entry name" value="DUF6597"/>
</dbReference>
<keyword evidence="6" id="KW-1185">Reference proteome</keyword>
<comment type="caution">
    <text evidence="5">The sequence shown here is derived from an EMBL/GenBank/DDBJ whole genome shotgun (WGS) entry which is preliminary data.</text>
</comment>
<evidence type="ECO:0000256" key="1">
    <source>
        <dbReference type="ARBA" id="ARBA00023015"/>
    </source>
</evidence>
<evidence type="ECO:0000313" key="5">
    <source>
        <dbReference type="EMBL" id="OEZ97671.1"/>
    </source>
</evidence>
<evidence type="ECO:0000256" key="2">
    <source>
        <dbReference type="ARBA" id="ARBA00023125"/>
    </source>
</evidence>
<keyword evidence="1" id="KW-0805">Transcription regulation</keyword>
<dbReference type="PROSITE" id="PS00041">
    <property type="entry name" value="HTH_ARAC_FAMILY_1"/>
    <property type="match status" value="1"/>
</dbReference>
<dbReference type="GO" id="GO:0003700">
    <property type="term" value="F:DNA-binding transcription factor activity"/>
    <property type="evidence" value="ECO:0007669"/>
    <property type="project" value="InterPro"/>
</dbReference>
<evidence type="ECO:0000259" key="4">
    <source>
        <dbReference type="PROSITE" id="PS01124"/>
    </source>
</evidence>
<reference evidence="6" key="1">
    <citation type="journal article" date="2016" name="Front. Microbiol.">
        <title>Molecular Keys to the Janthinobacterium and Duganella spp. Interaction with the Plant Pathogen Fusarium graminearum.</title>
        <authorList>
            <person name="Haack F.S."/>
            <person name="Poehlein A."/>
            <person name="Kroger C."/>
            <person name="Voigt C.A."/>
            <person name="Piepenbring M."/>
            <person name="Bode H.B."/>
            <person name="Daniel R."/>
            <person name="Schafer W."/>
            <person name="Streit W.R."/>
        </authorList>
    </citation>
    <scope>NUCLEOTIDE SEQUENCE [LARGE SCALE GENOMIC DNA]</scope>
    <source>
        <strain evidence="6">T54</strain>
    </source>
</reference>
<sequence>MMAVLEKRADLTRTMTMTMTMTMTPLTLQDRYKGVVNPAAVGQRFRLERYAAPPDLAPYIEWYWMVAWDLPPGVVHVQRTLPSPCIQVVFDRGRSATFGVMTGSFEYTLTGKGVVLGARFRPGAFRGFLKGAVQTITNQQLPVSAVFGGDDEEDECSVLDAADAGDDTAMVAAASAIFRRALPAQLDPRIERVAKTMELIRQHPEITQVAQLAERLDTSVRALQALFRDVVGATPKWVIRRNRLLDAADQLGNGDDIDLATLAQDLGYYDQAHFTSDFEELVGKPPAHYRRSCVKE</sequence>
<dbReference type="InterPro" id="IPR018060">
    <property type="entry name" value="HTH_AraC"/>
</dbReference>
<dbReference type="SMART" id="SM00342">
    <property type="entry name" value="HTH_ARAC"/>
    <property type="match status" value="1"/>
</dbReference>
<dbReference type="PANTHER" id="PTHR46796:SF13">
    <property type="entry name" value="HTH-TYPE TRANSCRIPTIONAL ACTIVATOR RHAS"/>
    <property type="match status" value="1"/>
</dbReference>
<keyword evidence="3" id="KW-0804">Transcription</keyword>
<dbReference type="Pfam" id="PF20240">
    <property type="entry name" value="DUF6597"/>
    <property type="match status" value="1"/>
</dbReference>
<gene>
    <name evidence="5" type="primary">rhaS_6</name>
    <name evidence="5" type="ORF">DUPY_35040</name>
</gene>
<accession>A0A1E7WGV3</accession>
<dbReference type="PATRIC" id="fig|762836.4.peg.3609"/>
<dbReference type="AlphaFoldDB" id="A0A1E7WGV3"/>
<evidence type="ECO:0000313" key="6">
    <source>
        <dbReference type="Proteomes" id="UP000175989"/>
    </source>
</evidence>
<dbReference type="Proteomes" id="UP000175989">
    <property type="component" value="Unassembled WGS sequence"/>
</dbReference>
<dbReference type="PANTHER" id="PTHR46796">
    <property type="entry name" value="HTH-TYPE TRANSCRIPTIONAL ACTIVATOR RHAS-RELATED"/>
    <property type="match status" value="1"/>
</dbReference>
<organism evidence="5 6">
    <name type="scientific">Duganella phyllosphaerae</name>
    <dbReference type="NCBI Taxonomy" id="762836"/>
    <lineage>
        <taxon>Bacteria</taxon>
        <taxon>Pseudomonadati</taxon>
        <taxon>Pseudomonadota</taxon>
        <taxon>Betaproteobacteria</taxon>
        <taxon>Burkholderiales</taxon>
        <taxon>Oxalobacteraceae</taxon>
        <taxon>Telluria group</taxon>
        <taxon>Duganella</taxon>
    </lineage>
</organism>
<dbReference type="InterPro" id="IPR050204">
    <property type="entry name" value="AraC_XylS_family_regulators"/>
</dbReference>
<evidence type="ECO:0000256" key="3">
    <source>
        <dbReference type="ARBA" id="ARBA00023163"/>
    </source>
</evidence>
<dbReference type="EMBL" id="LROM01000096">
    <property type="protein sequence ID" value="OEZ97671.1"/>
    <property type="molecule type" value="Genomic_DNA"/>
</dbReference>
<dbReference type="InterPro" id="IPR018062">
    <property type="entry name" value="HTH_AraC-typ_CS"/>
</dbReference>
<dbReference type="Gene3D" id="1.10.10.60">
    <property type="entry name" value="Homeodomain-like"/>
    <property type="match status" value="1"/>
</dbReference>
<name>A0A1E7WGV3_9BURK</name>
<keyword evidence="2" id="KW-0238">DNA-binding</keyword>
<dbReference type="Pfam" id="PF12833">
    <property type="entry name" value="HTH_18"/>
    <property type="match status" value="1"/>
</dbReference>
<dbReference type="PROSITE" id="PS01124">
    <property type="entry name" value="HTH_ARAC_FAMILY_2"/>
    <property type="match status" value="1"/>
</dbReference>